<gene>
    <name evidence="2" type="ORF">AVEN_56107_1</name>
</gene>
<feature type="signal peptide" evidence="1">
    <location>
        <begin position="1"/>
        <end position="16"/>
    </location>
</feature>
<dbReference type="AlphaFoldDB" id="A0A4Y2GU24"/>
<accession>A0A4Y2GU24</accession>
<evidence type="ECO:0000313" key="3">
    <source>
        <dbReference type="Proteomes" id="UP000499080"/>
    </source>
</evidence>
<sequence>MMKFLVFLSIIAVAVAFGPAPMMQPKGPPAMPEDLEDFDEDDLYYCWFYINCLQFGKEEHKRIETCFDHLDESDSKLIYSWYEGARQDYPTLYDGLWDIVCKSERDKREENFQIVAKGSFELPAVGCEKRYDMDTCTHFRDMMECTTELFGTLKKEGKCERGEFEDGS</sequence>
<feature type="chain" id="PRO_5021279357" description="DUF19 domain-containing protein" evidence="1">
    <location>
        <begin position="17"/>
        <end position="168"/>
    </location>
</feature>
<evidence type="ECO:0000313" key="2">
    <source>
        <dbReference type="EMBL" id="GBM56421.1"/>
    </source>
</evidence>
<dbReference type="EMBL" id="BGPR01001545">
    <property type="protein sequence ID" value="GBM56421.1"/>
    <property type="molecule type" value="Genomic_DNA"/>
</dbReference>
<keyword evidence="3" id="KW-1185">Reference proteome</keyword>
<proteinExistence type="predicted"/>
<protein>
    <recommendedName>
        <fullName evidence="4">DUF19 domain-containing protein</fullName>
    </recommendedName>
</protein>
<reference evidence="2 3" key="1">
    <citation type="journal article" date="2019" name="Sci. Rep.">
        <title>Orb-weaving spider Araneus ventricosus genome elucidates the spidroin gene catalogue.</title>
        <authorList>
            <person name="Kono N."/>
            <person name="Nakamura H."/>
            <person name="Ohtoshi R."/>
            <person name="Moran D.A.P."/>
            <person name="Shinohara A."/>
            <person name="Yoshida Y."/>
            <person name="Fujiwara M."/>
            <person name="Mori M."/>
            <person name="Tomita M."/>
            <person name="Arakawa K."/>
        </authorList>
    </citation>
    <scope>NUCLEOTIDE SEQUENCE [LARGE SCALE GENOMIC DNA]</scope>
</reference>
<comment type="caution">
    <text evidence="2">The sequence shown here is derived from an EMBL/GenBank/DDBJ whole genome shotgun (WGS) entry which is preliminary data.</text>
</comment>
<evidence type="ECO:0008006" key="4">
    <source>
        <dbReference type="Google" id="ProtNLM"/>
    </source>
</evidence>
<dbReference type="Proteomes" id="UP000499080">
    <property type="component" value="Unassembled WGS sequence"/>
</dbReference>
<evidence type="ECO:0000256" key="1">
    <source>
        <dbReference type="SAM" id="SignalP"/>
    </source>
</evidence>
<keyword evidence="1" id="KW-0732">Signal</keyword>
<name>A0A4Y2GU24_ARAVE</name>
<organism evidence="2 3">
    <name type="scientific">Araneus ventricosus</name>
    <name type="common">Orbweaver spider</name>
    <name type="synonym">Epeira ventricosa</name>
    <dbReference type="NCBI Taxonomy" id="182803"/>
    <lineage>
        <taxon>Eukaryota</taxon>
        <taxon>Metazoa</taxon>
        <taxon>Ecdysozoa</taxon>
        <taxon>Arthropoda</taxon>
        <taxon>Chelicerata</taxon>
        <taxon>Arachnida</taxon>
        <taxon>Araneae</taxon>
        <taxon>Araneomorphae</taxon>
        <taxon>Entelegynae</taxon>
        <taxon>Araneoidea</taxon>
        <taxon>Araneidae</taxon>
        <taxon>Araneus</taxon>
    </lineage>
</organism>
<dbReference type="OrthoDB" id="10334977at2759"/>